<dbReference type="Gene3D" id="1.10.150.50">
    <property type="entry name" value="Transcription Factor, Ets-1"/>
    <property type="match status" value="1"/>
</dbReference>
<dbReference type="PROSITE" id="PS50105">
    <property type="entry name" value="SAM_DOMAIN"/>
    <property type="match status" value="1"/>
</dbReference>
<reference evidence="4" key="1">
    <citation type="submission" date="2017-03" db="EMBL/GenBank/DDBJ databases">
        <title>Phytopthora megakarya and P. palmivora, two closely related causual agents of cacao black pod achieved similar genome size and gene model numbers by different mechanisms.</title>
        <authorList>
            <person name="Ali S."/>
            <person name="Shao J."/>
            <person name="Larry D.J."/>
            <person name="Kronmiller B."/>
            <person name="Shen D."/>
            <person name="Strem M.D."/>
            <person name="Melnick R.L."/>
            <person name="Guiltinan M.J."/>
            <person name="Tyler B.M."/>
            <person name="Meinhardt L.W."/>
            <person name="Bailey B.A."/>
        </authorList>
    </citation>
    <scope>NUCLEOTIDE SEQUENCE [LARGE SCALE GENOMIC DNA]</scope>
    <source>
        <strain evidence="4">zdho120</strain>
    </source>
</reference>
<dbReference type="InterPro" id="IPR001660">
    <property type="entry name" value="SAM"/>
</dbReference>
<evidence type="ECO:0000259" key="2">
    <source>
        <dbReference type="PROSITE" id="PS50105"/>
    </source>
</evidence>
<dbReference type="CDD" id="cd09487">
    <property type="entry name" value="SAM_superfamily"/>
    <property type="match status" value="1"/>
</dbReference>
<sequence>MASFATEPNPLRDSATLVFPRCVSFAKPNDLDIVRKIVEREGCIEALEQLLEAAKRPQQPRISGISKAPIVFQSVIDQIRSVSVQIVEDIEQWQQQQTAKAYATNFKWRCVNYLLKMTADLDFLTSFRGVQLLESLQILRLMQNPFFAQMHLDHPVLRESDPEPAVQLFGNWVGDISMRRVFSASKLLLRERDAEARCRQIRLKQSPKKTDLVSVDHSTGDPDSDSTVVTPLDASTQQKISPIREQVHISNRNTPLSVDPISSTPREATLREDIVLSRELITQAEHELGAMRDNLAVLQKRLEGVILPDKRRRLKTRIGSLINDLKFRSGDLYQRKNELKHKEAIYRMTKGRRGSSHDSRRFSRLVVNTEPIRKESPQFEMALLEDEKVRNDLVSRVKALLSKARTNDHTQGLGLTIPSRRLQSSEESQSHQLEVARWGAREVQTFLDALGLDDGRYGAMFRAHGIDGQLLLQATDRDLEELGVNIRLHRVRILRECKMGKSMEIELGRSRC</sequence>
<evidence type="ECO:0000313" key="4">
    <source>
        <dbReference type="Proteomes" id="UP000198211"/>
    </source>
</evidence>
<gene>
    <name evidence="3" type="ORF">PHMEG_0009334</name>
</gene>
<dbReference type="SUPFAM" id="SSF47769">
    <property type="entry name" value="SAM/Pointed domain"/>
    <property type="match status" value="1"/>
</dbReference>
<dbReference type="STRING" id="4795.A0A225WHD2"/>
<proteinExistence type="predicted"/>
<accession>A0A225WHD2</accession>
<feature type="region of interest" description="Disordered" evidence="1">
    <location>
        <begin position="209"/>
        <end position="228"/>
    </location>
</feature>
<evidence type="ECO:0000313" key="3">
    <source>
        <dbReference type="EMBL" id="OWZ16814.1"/>
    </source>
</evidence>
<dbReference type="OrthoDB" id="71338at2759"/>
<organism evidence="3 4">
    <name type="scientific">Phytophthora megakarya</name>
    <dbReference type="NCBI Taxonomy" id="4795"/>
    <lineage>
        <taxon>Eukaryota</taxon>
        <taxon>Sar</taxon>
        <taxon>Stramenopiles</taxon>
        <taxon>Oomycota</taxon>
        <taxon>Peronosporomycetes</taxon>
        <taxon>Peronosporales</taxon>
        <taxon>Peronosporaceae</taxon>
        <taxon>Phytophthora</taxon>
    </lineage>
</organism>
<feature type="domain" description="SAM" evidence="2">
    <location>
        <begin position="438"/>
        <end position="503"/>
    </location>
</feature>
<dbReference type="Pfam" id="PF00536">
    <property type="entry name" value="SAM_1"/>
    <property type="match status" value="1"/>
</dbReference>
<dbReference type="AlphaFoldDB" id="A0A225WHD2"/>
<dbReference type="InterPro" id="IPR013761">
    <property type="entry name" value="SAM/pointed_sf"/>
</dbReference>
<keyword evidence="4" id="KW-1185">Reference proteome</keyword>
<protein>
    <recommendedName>
        <fullName evidence="2">SAM domain-containing protein</fullName>
    </recommendedName>
</protein>
<dbReference type="EMBL" id="NBNE01000864">
    <property type="protein sequence ID" value="OWZ16814.1"/>
    <property type="molecule type" value="Genomic_DNA"/>
</dbReference>
<dbReference type="Proteomes" id="UP000198211">
    <property type="component" value="Unassembled WGS sequence"/>
</dbReference>
<evidence type="ECO:0000256" key="1">
    <source>
        <dbReference type="SAM" id="MobiDB-lite"/>
    </source>
</evidence>
<comment type="caution">
    <text evidence="3">The sequence shown here is derived from an EMBL/GenBank/DDBJ whole genome shotgun (WGS) entry which is preliminary data.</text>
</comment>
<name>A0A225WHD2_9STRA</name>
<dbReference type="SMART" id="SM00454">
    <property type="entry name" value="SAM"/>
    <property type="match status" value="1"/>
</dbReference>